<dbReference type="SUPFAM" id="SSF53901">
    <property type="entry name" value="Thiolase-like"/>
    <property type="match status" value="1"/>
</dbReference>
<dbReference type="InterPro" id="IPR016036">
    <property type="entry name" value="Malonyl_transacylase_ACP-bd"/>
</dbReference>
<dbReference type="GO" id="GO:0006633">
    <property type="term" value="P:fatty acid biosynthetic process"/>
    <property type="evidence" value="ECO:0007669"/>
    <property type="project" value="InterPro"/>
</dbReference>
<dbReference type="EMBL" id="DROD01000675">
    <property type="protein sequence ID" value="HHJ53643.1"/>
    <property type="molecule type" value="Genomic_DNA"/>
</dbReference>
<dbReference type="Pfam" id="PF00550">
    <property type="entry name" value="PP-binding"/>
    <property type="match status" value="1"/>
</dbReference>
<dbReference type="SMART" id="SM00823">
    <property type="entry name" value="PKS_PP"/>
    <property type="match status" value="1"/>
</dbReference>
<evidence type="ECO:0000313" key="12">
    <source>
        <dbReference type="EMBL" id="HHJ53643.1"/>
    </source>
</evidence>
<dbReference type="InterPro" id="IPR020845">
    <property type="entry name" value="AMP-binding_CS"/>
</dbReference>
<comment type="caution">
    <text evidence="8">Lacks conserved residue(s) required for the propagation of feature annotation.</text>
</comment>
<dbReference type="GO" id="GO:0031177">
    <property type="term" value="F:phosphopantetheine binding"/>
    <property type="evidence" value="ECO:0007669"/>
    <property type="project" value="InterPro"/>
</dbReference>
<dbReference type="InterPro" id="IPR036736">
    <property type="entry name" value="ACP-like_sf"/>
</dbReference>
<keyword evidence="6" id="KW-0443">Lipid metabolism</keyword>
<dbReference type="SMART" id="SM01294">
    <property type="entry name" value="PKS_PP_betabranch"/>
    <property type="match status" value="1"/>
</dbReference>
<dbReference type="InterPro" id="IPR045851">
    <property type="entry name" value="AMP-bd_C_sf"/>
</dbReference>
<dbReference type="PROSITE" id="PS00606">
    <property type="entry name" value="KS3_1"/>
    <property type="match status" value="1"/>
</dbReference>
<dbReference type="GO" id="GO:0071770">
    <property type="term" value="P:DIM/DIP cell wall layer assembly"/>
    <property type="evidence" value="ECO:0007669"/>
    <property type="project" value="TreeGrafter"/>
</dbReference>
<dbReference type="InterPro" id="IPR020806">
    <property type="entry name" value="PKS_PP-bd"/>
</dbReference>
<evidence type="ECO:0000256" key="4">
    <source>
        <dbReference type="ARBA" id="ARBA00022679"/>
    </source>
</evidence>
<evidence type="ECO:0000256" key="6">
    <source>
        <dbReference type="ARBA" id="ARBA00023098"/>
    </source>
</evidence>
<dbReference type="Pfam" id="PF00698">
    <property type="entry name" value="Acyl_transf_1"/>
    <property type="match status" value="1"/>
</dbReference>
<reference evidence="12" key="1">
    <citation type="journal article" date="2020" name="mSystems">
        <title>Genome- and Community-Level Interaction Insights into Carbon Utilization and Element Cycling Functions of Hydrothermarchaeota in Hydrothermal Sediment.</title>
        <authorList>
            <person name="Zhou Z."/>
            <person name="Liu Y."/>
            <person name="Xu W."/>
            <person name="Pan J."/>
            <person name="Luo Z.H."/>
            <person name="Li M."/>
        </authorList>
    </citation>
    <scope>NUCLEOTIDE SEQUENCE [LARGE SCALE GENOMIC DNA]</scope>
    <source>
        <strain evidence="12">HyVt-527</strain>
    </source>
</reference>
<dbReference type="Pfam" id="PF02801">
    <property type="entry name" value="Ketoacyl-synt_C"/>
    <property type="match status" value="1"/>
</dbReference>
<dbReference type="Pfam" id="PF00109">
    <property type="entry name" value="ketoacyl-synt"/>
    <property type="match status" value="1"/>
</dbReference>
<dbReference type="PANTHER" id="PTHR43775">
    <property type="entry name" value="FATTY ACID SYNTHASE"/>
    <property type="match status" value="1"/>
</dbReference>
<evidence type="ECO:0000259" key="9">
    <source>
        <dbReference type="PROSITE" id="PS50075"/>
    </source>
</evidence>
<evidence type="ECO:0000256" key="3">
    <source>
        <dbReference type="ARBA" id="ARBA00022553"/>
    </source>
</evidence>
<gene>
    <name evidence="12" type="ORF">ENJ89_10645</name>
</gene>
<dbReference type="SUPFAM" id="SSF47336">
    <property type="entry name" value="ACP-like"/>
    <property type="match status" value="1"/>
</dbReference>
<keyword evidence="12" id="KW-0012">Acyltransferase</keyword>
<dbReference type="Pfam" id="PF23024">
    <property type="entry name" value="AMP-dom_DIP2-like"/>
    <property type="match status" value="1"/>
</dbReference>
<dbReference type="SUPFAM" id="SSF56801">
    <property type="entry name" value="Acetyl-CoA synthetase-like"/>
    <property type="match status" value="1"/>
</dbReference>
<dbReference type="Gene3D" id="3.30.300.30">
    <property type="match status" value="1"/>
</dbReference>
<dbReference type="PROSITE" id="PS52004">
    <property type="entry name" value="KS3_2"/>
    <property type="match status" value="1"/>
</dbReference>
<dbReference type="GO" id="GO:0005886">
    <property type="term" value="C:plasma membrane"/>
    <property type="evidence" value="ECO:0007669"/>
    <property type="project" value="TreeGrafter"/>
</dbReference>
<dbReference type="Gene3D" id="3.40.50.12780">
    <property type="entry name" value="N-terminal domain of ligase-like"/>
    <property type="match status" value="1"/>
</dbReference>
<feature type="domain" description="Ketosynthase family 3 (KS3)" evidence="10">
    <location>
        <begin position="740"/>
        <end position="1164"/>
    </location>
</feature>
<dbReference type="InterPro" id="IPR049552">
    <property type="entry name" value="PKS_DH_N"/>
</dbReference>
<dbReference type="Pfam" id="PF21089">
    <property type="entry name" value="PKS_DH_N"/>
    <property type="match status" value="1"/>
</dbReference>
<protein>
    <submittedName>
        <fullName evidence="12">Acyltransferase domain-containing protein</fullName>
    </submittedName>
</protein>
<dbReference type="Gene3D" id="3.10.129.10">
    <property type="entry name" value="Hotdog Thioesterase"/>
    <property type="match status" value="1"/>
</dbReference>
<comment type="function">
    <text evidence="7">Involved in production of the polyketide antibiotic thailandamide.</text>
</comment>
<evidence type="ECO:0000259" key="10">
    <source>
        <dbReference type="PROSITE" id="PS52004"/>
    </source>
</evidence>
<dbReference type="InterPro" id="IPR042099">
    <property type="entry name" value="ANL_N_sf"/>
</dbReference>
<dbReference type="Gene3D" id="3.40.47.10">
    <property type="match status" value="1"/>
</dbReference>
<dbReference type="InterPro" id="IPR014030">
    <property type="entry name" value="Ketoacyl_synth_N"/>
</dbReference>
<evidence type="ECO:0000256" key="1">
    <source>
        <dbReference type="ARBA" id="ARBA00006432"/>
    </source>
</evidence>
<evidence type="ECO:0000256" key="2">
    <source>
        <dbReference type="ARBA" id="ARBA00022450"/>
    </source>
</evidence>
<dbReference type="InterPro" id="IPR016035">
    <property type="entry name" value="Acyl_Trfase/lysoPLipase"/>
</dbReference>
<dbReference type="Gene3D" id="3.30.70.3290">
    <property type="match status" value="1"/>
</dbReference>
<dbReference type="SMART" id="SM00827">
    <property type="entry name" value="PKS_AT"/>
    <property type="match status" value="1"/>
</dbReference>
<dbReference type="InterPro" id="IPR020841">
    <property type="entry name" value="PKS_Beta-ketoAc_synthase_dom"/>
</dbReference>
<dbReference type="InterPro" id="IPR000873">
    <property type="entry name" value="AMP-dep_synth/lig_dom"/>
</dbReference>
<dbReference type="CDD" id="cd00833">
    <property type="entry name" value="PKS"/>
    <property type="match status" value="1"/>
</dbReference>
<keyword evidence="2" id="KW-0596">Phosphopantetheine</keyword>
<evidence type="ECO:0000259" key="11">
    <source>
        <dbReference type="PROSITE" id="PS52019"/>
    </source>
</evidence>
<dbReference type="InterPro" id="IPR032821">
    <property type="entry name" value="PKS_assoc"/>
</dbReference>
<proteinExistence type="inferred from homology"/>
<dbReference type="InterPro" id="IPR018201">
    <property type="entry name" value="Ketoacyl_synth_AS"/>
</dbReference>
<organism evidence="12">
    <name type="scientific">Caldithrix abyssi</name>
    <dbReference type="NCBI Taxonomy" id="187145"/>
    <lineage>
        <taxon>Bacteria</taxon>
        <taxon>Pseudomonadati</taxon>
        <taxon>Calditrichota</taxon>
        <taxon>Calditrichia</taxon>
        <taxon>Calditrichales</taxon>
        <taxon>Calditrichaceae</taxon>
        <taxon>Caldithrix</taxon>
    </lineage>
</organism>
<dbReference type="GO" id="GO:0005737">
    <property type="term" value="C:cytoplasm"/>
    <property type="evidence" value="ECO:0007669"/>
    <property type="project" value="TreeGrafter"/>
</dbReference>
<dbReference type="GO" id="GO:0004315">
    <property type="term" value="F:3-oxoacyl-[acyl-carrier-protein] synthase activity"/>
    <property type="evidence" value="ECO:0007669"/>
    <property type="project" value="InterPro"/>
</dbReference>
<keyword evidence="3" id="KW-0597">Phosphoprotein</keyword>
<dbReference type="PANTHER" id="PTHR43775:SF37">
    <property type="entry name" value="SI:DKEY-61P9.11"/>
    <property type="match status" value="1"/>
</dbReference>
<dbReference type="SUPFAM" id="SSF52151">
    <property type="entry name" value="FabD/lysophospholipase-like"/>
    <property type="match status" value="1"/>
</dbReference>
<dbReference type="FunFam" id="3.40.50.12780:FF:000013">
    <property type="entry name" value="Long-chain-fatty-acid--AMP ligase FadD32"/>
    <property type="match status" value="1"/>
</dbReference>
<accession>A0A7V5PQZ4</accession>
<dbReference type="PROSITE" id="PS00455">
    <property type="entry name" value="AMP_BINDING"/>
    <property type="match status" value="1"/>
</dbReference>
<comment type="similarity">
    <text evidence="1">Belongs to the ATP-dependent AMP-binding enzyme family.</text>
</comment>
<evidence type="ECO:0000256" key="7">
    <source>
        <dbReference type="ARBA" id="ARBA00054155"/>
    </source>
</evidence>
<dbReference type="InterPro" id="IPR050091">
    <property type="entry name" value="PKS_NRPS_Biosynth_Enz"/>
</dbReference>
<dbReference type="CDD" id="cd05931">
    <property type="entry name" value="FAAL"/>
    <property type="match status" value="1"/>
</dbReference>
<dbReference type="SMART" id="SM00825">
    <property type="entry name" value="PKS_KS"/>
    <property type="match status" value="1"/>
</dbReference>
<dbReference type="InterPro" id="IPR025110">
    <property type="entry name" value="AMP-bd_C"/>
</dbReference>
<comment type="caution">
    <text evidence="12">The sequence shown here is derived from an EMBL/GenBank/DDBJ whole genome shotgun (WGS) entry which is preliminary data.</text>
</comment>
<dbReference type="FunFam" id="3.40.47.10:FF:000019">
    <property type="entry name" value="Polyketide synthase type I"/>
    <property type="match status" value="1"/>
</dbReference>
<name>A0A7V5PQZ4_CALAY</name>
<dbReference type="InterPro" id="IPR009081">
    <property type="entry name" value="PP-bd_ACP"/>
</dbReference>
<sequence>MKTPFDNISFKPKTLVDLVRWRAENEPDKIAYSYMKDDKKQVHLSYGELDRRARAIAAFFQQKGLTGERALLLYPPGLEYITGFFGCLYADVIAVPAYPPDPNRLNRSLPRLQAIINDAGATFALSTDSIIYMIRMLKLGSKVSNTLGRMPFLRKFRTTMKYFSSSKQAIAESRELGDLQWFSTDSIPNGLSGEWQHPEINEQSISFLQYTSGSTGNPKGVILTHENLLHNSKVIFNALQYRENTVGVFWLPIYHDMGLIGGVLQPLYSGRPSYLMSPIAFLQRPMRWLEMISNMPKDLTVGTAAPNFAYDLCIKKATPEKVQQLDLSRWLFALSGAEPVRANTIDRFSEVFAPAGFKKEVFFPAYGLAESTLLVTGADPSELPVYLTVDKLALKRNKIIEVPKEDPNGQTLVSSGYIQPEVKTIIVNPDTSLECKPGEIGEIWVKSKSVSKGYYGREKETKETFQNYLADNGDGPYLRTGDMGFIKDNNLFVTGRVKDLIIIRGTNHYPQDIEFTVENAHPEIRQGCTAAFTVEDRGTEELVIVAEIRHSKNVDFNEIIQAIREAVTANHDLQTRSVVLIKARSINKTSSGKIQRRATKADFQENRLAEVARWDAGEGELMPAVKEEVKPTEVETPAKPAATKDEQAVEIERWIVHQLSESLNVPEEQIDVRQPFISFGLDSAQAVGLAGDLEEWLGRSLPPTLIWDYPTIESLAAYLASEEVGVAVHTKPRVRVVSEYEPIAIVGIGARFPGANNTDEFWNMLKNGLEGIREVPANRWDADKYYDPEPGKPGKMITKNGGFLDQVDQFDAEFFGISPREAVHIDPQQRLLLEVSWDALENAGIPLEKLSGTRTGVFVGISANDYSRLQKGGLEKINPYSGTGNAFSIAANRISYIYDLHGPSLSLDTACSSSLVAVHEACQSLRSGDCDMAMAGGVNLILSPELTITFSQARMMSADGRCKTFDSSADGYGRGEGAGMVILKRLQDAVRDKDRIIAVIRGSAVNQDGRSNGITAPNGLAQQQVINEALDNAGVSPDEIQYIETHGTGTPLGDPIEMESIKKTLMQERSKDNTLFVGSVKTNIGHLESAAGIAGLIKTALALEKEEIPPHINFKELNPHIKLDGTPIKIATENIPWPRGEKKRLAGISAFGFGGTNAHVILEEAPEQTPVHTAQDEADQHEKLLVFTAHNESALYQMEKIYHHFVRNQLEDSPKALYQLGYNLSRRRTHLDNRLIVVASDKNDLEQKLSALSNHEEAPFTAAGIKDANFRPKVAFVFSGQGPQWWAMGRELMKKEPIFRATIERISFLLQEYTGWSLVEELNKDEASSRMDQTEVAQPALFAIQTALAALWRTWGVVPDGLIGHSVGEVAAAHLSGILSLENAVKVIYHRSRLMQQATGLGKMAAVDLPLEDLREITKGLEDQLSIGAHNSHTSHVLSGKEEAIDAVLAKLSERPDVFAKKLSVNYAFHSPQMEPFRQKLSSALEGLELQKMNIPLISTVTARLAQENDYGPEYWGRNVREPVQFSESIDRLIEDGYNVFVEIGPHPVLKNYIRQNLEAARKQALIFPSLRRKEPEKATMLFTLGRLFIAGYPVAFEKLYDKFAPHMDLPPYPFQREHYWIDEEPEEKKETVDYVHPLLGNQLSNSVLPENSSWKVQLRSDYVAYLNQGRKDALATLPEAAYLEMALAASRQHFPNAKPTLQNIVFKNMLNITEGDIKELHFSLSPISGSKAYFQAQSKR</sequence>
<feature type="domain" description="Carrier" evidence="9">
    <location>
        <begin position="646"/>
        <end position="723"/>
    </location>
</feature>
<keyword evidence="5" id="KW-0276">Fatty acid metabolism</keyword>
<dbReference type="Proteomes" id="UP000886124">
    <property type="component" value="Unassembled WGS sequence"/>
</dbReference>
<dbReference type="InterPro" id="IPR001227">
    <property type="entry name" value="Ac_transferase_dom_sf"/>
</dbReference>
<evidence type="ECO:0000256" key="5">
    <source>
        <dbReference type="ARBA" id="ARBA00022832"/>
    </source>
</evidence>
<feature type="non-terminal residue" evidence="12">
    <location>
        <position position="1741"/>
    </location>
</feature>
<feature type="domain" description="PKS/mFAS DH" evidence="11">
    <location>
        <begin position="1637"/>
        <end position="1741"/>
    </location>
</feature>
<dbReference type="Gene3D" id="3.40.366.10">
    <property type="entry name" value="Malonyl-Coenzyme A Acyl Carrier Protein, domain 2"/>
    <property type="match status" value="1"/>
</dbReference>
<dbReference type="FunFam" id="3.40.366.10:FF:000002">
    <property type="entry name" value="Probable polyketide synthase 2"/>
    <property type="match status" value="1"/>
</dbReference>
<dbReference type="PROSITE" id="PS52019">
    <property type="entry name" value="PKS_MFAS_DH"/>
    <property type="match status" value="1"/>
</dbReference>
<dbReference type="InterPro" id="IPR014043">
    <property type="entry name" value="Acyl_transferase_dom"/>
</dbReference>
<keyword evidence="4" id="KW-0808">Transferase</keyword>
<dbReference type="InterPro" id="IPR049900">
    <property type="entry name" value="PKS_mFAS_DH"/>
</dbReference>
<dbReference type="InterPro" id="IPR016039">
    <property type="entry name" value="Thiolase-like"/>
</dbReference>
<evidence type="ECO:0000256" key="8">
    <source>
        <dbReference type="PROSITE-ProRule" id="PRU01363"/>
    </source>
</evidence>
<dbReference type="SUPFAM" id="SSF55048">
    <property type="entry name" value="Probable ACP-binding domain of malonyl-CoA ACP transacylase"/>
    <property type="match status" value="1"/>
</dbReference>
<dbReference type="Gene3D" id="1.10.1200.10">
    <property type="entry name" value="ACP-like"/>
    <property type="match status" value="1"/>
</dbReference>
<dbReference type="Pfam" id="PF00501">
    <property type="entry name" value="AMP-binding"/>
    <property type="match status" value="1"/>
</dbReference>
<dbReference type="InterPro" id="IPR040097">
    <property type="entry name" value="FAAL/FAAC"/>
</dbReference>
<dbReference type="PROSITE" id="PS50075">
    <property type="entry name" value="CARRIER"/>
    <property type="match status" value="1"/>
</dbReference>
<dbReference type="GO" id="GO:0004312">
    <property type="term" value="F:fatty acid synthase activity"/>
    <property type="evidence" value="ECO:0007669"/>
    <property type="project" value="TreeGrafter"/>
</dbReference>
<dbReference type="Pfam" id="PF16197">
    <property type="entry name" value="KAsynt_C_assoc"/>
    <property type="match status" value="1"/>
</dbReference>
<dbReference type="InterPro" id="IPR014031">
    <property type="entry name" value="Ketoacyl_synth_C"/>
</dbReference>